<dbReference type="HOGENOM" id="CLU_076901_1_0_9"/>
<dbReference type="PANTHER" id="PTHR10472:SF5">
    <property type="entry name" value="D-AMINOACYL-TRNA DEACYLASE 1"/>
    <property type="match status" value="1"/>
</dbReference>
<dbReference type="GO" id="GO:0019478">
    <property type="term" value="P:D-amino acid catabolic process"/>
    <property type="evidence" value="ECO:0007669"/>
    <property type="project" value="UniProtKB-UniRule"/>
</dbReference>
<dbReference type="Gene3D" id="3.50.80.10">
    <property type="entry name" value="D-tyrosyl-tRNA(Tyr) deacylase"/>
    <property type="match status" value="1"/>
</dbReference>
<dbReference type="GO" id="GO:0000049">
    <property type="term" value="F:tRNA binding"/>
    <property type="evidence" value="ECO:0007669"/>
    <property type="project" value="UniProtKB-UniRule"/>
</dbReference>
<protein>
    <recommendedName>
        <fullName evidence="2">D-aminoacyl-tRNA deacylase</fullName>
        <shortName evidence="2">DTD</shortName>
        <ecNumber evidence="2">3.1.1.96</ecNumber>
    </recommendedName>
    <alternativeName>
        <fullName evidence="2">Gly-tRNA(Ala) deacylase</fullName>
        <ecNumber evidence="2">3.1.1.-</ecNumber>
    </alternativeName>
</protein>
<dbReference type="InterPro" id="IPR023509">
    <property type="entry name" value="DTD-like_sf"/>
</dbReference>
<dbReference type="SUPFAM" id="SSF69500">
    <property type="entry name" value="DTD-like"/>
    <property type="match status" value="1"/>
</dbReference>
<dbReference type="GO" id="GO:0043908">
    <property type="term" value="F:Ser(Gly)-tRNA(Ala) hydrolase activity"/>
    <property type="evidence" value="ECO:0007669"/>
    <property type="project" value="UniProtKB-UniRule"/>
</dbReference>
<comment type="similarity">
    <text evidence="1 2">Belongs to the DTD family.</text>
</comment>
<keyword evidence="2" id="KW-0378">Hydrolase</keyword>
<dbReference type="RefSeq" id="WP_013406141.1">
    <property type="nucleotide sequence ID" value="NC_014654.1"/>
</dbReference>
<dbReference type="EC" id="3.1.1.-" evidence="2"/>
<dbReference type="FunFam" id="3.50.80.10:FF:000001">
    <property type="entry name" value="D-aminoacyl-tRNA deacylase"/>
    <property type="match status" value="1"/>
</dbReference>
<dbReference type="EMBL" id="CP002304">
    <property type="protein sequence ID" value="ADQ15064.1"/>
    <property type="molecule type" value="Genomic_DNA"/>
</dbReference>
<dbReference type="HAMAP" id="MF_00518">
    <property type="entry name" value="Deacylase_Dtd"/>
    <property type="match status" value="1"/>
</dbReference>
<evidence type="ECO:0000313" key="3">
    <source>
        <dbReference type="EMBL" id="ADQ15064.1"/>
    </source>
</evidence>
<evidence type="ECO:0000256" key="2">
    <source>
        <dbReference type="HAMAP-Rule" id="MF_00518"/>
    </source>
</evidence>
<evidence type="ECO:0000313" key="4">
    <source>
        <dbReference type="Proteomes" id="UP000007434"/>
    </source>
</evidence>
<reference evidence="3 4" key="2">
    <citation type="journal article" date="2011" name="J. Bacteriol.">
        <title>Complete Genome Sequence of the Haloalkaliphilic, Hydrogen Producing Halanaerobium hydrogenoformans.</title>
        <authorList>
            <person name="Brown S.D."/>
            <person name="Begemann M.B."/>
            <person name="Mormile M.R."/>
            <person name="Wall J.D."/>
            <person name="Han C.S."/>
            <person name="Goodwin L.A."/>
            <person name="Pitluck S."/>
            <person name="Land M.L."/>
            <person name="Hauser L.J."/>
            <person name="Elias D.A."/>
        </authorList>
    </citation>
    <scope>NUCLEOTIDE SEQUENCE [LARGE SCALE GENOMIC DNA]</scope>
    <source>
        <strain evidence="4">sapolanicus</strain>
    </source>
</reference>
<comment type="domain">
    <text evidence="2">A Gly-cisPro motif from one monomer fits into the active site of the other monomer to allow specific chiral rejection of L-amino acids.</text>
</comment>
<gene>
    <name evidence="2" type="primary">dtd</name>
    <name evidence="3" type="ordered locus">Halsa_1641</name>
</gene>
<dbReference type="GO" id="GO:0051500">
    <property type="term" value="F:D-tyrosyl-tRNA(Tyr) deacylase activity"/>
    <property type="evidence" value="ECO:0007669"/>
    <property type="project" value="TreeGrafter"/>
</dbReference>
<comment type="catalytic activity">
    <reaction evidence="2">
        <text>a D-aminoacyl-tRNA + H2O = a tRNA + a D-alpha-amino acid + H(+)</text>
        <dbReference type="Rhea" id="RHEA:13953"/>
        <dbReference type="Rhea" id="RHEA-COMP:10123"/>
        <dbReference type="Rhea" id="RHEA-COMP:10124"/>
        <dbReference type="ChEBI" id="CHEBI:15377"/>
        <dbReference type="ChEBI" id="CHEBI:15378"/>
        <dbReference type="ChEBI" id="CHEBI:59871"/>
        <dbReference type="ChEBI" id="CHEBI:78442"/>
        <dbReference type="ChEBI" id="CHEBI:79333"/>
        <dbReference type="EC" id="3.1.1.96"/>
    </reaction>
</comment>
<dbReference type="CDD" id="cd00563">
    <property type="entry name" value="Dtyr_deacylase"/>
    <property type="match status" value="1"/>
</dbReference>
<comment type="function">
    <text evidence="2">An aminoacyl-tRNA editing enzyme that deacylates mischarged D-aminoacyl-tRNAs. Also deacylates mischarged glycyl-tRNA(Ala), protecting cells against glycine mischarging by AlaRS. Acts via tRNA-based rather than protein-based catalysis; rejects L-amino acids rather than detecting D-amino acids in the active site. By recycling D-aminoacyl-tRNA to D-amino acids and free tRNA molecules, this enzyme counteracts the toxicity associated with the formation of D-aminoacyl-tRNA entities in vivo and helps enforce protein L-homochirality.</text>
</comment>
<reference evidence="3 4" key="1">
    <citation type="submission" date="2010-11" db="EMBL/GenBank/DDBJ databases">
        <title>Complete sequence of Halanaerobium sp. sapolanicus.</title>
        <authorList>
            <consortium name="US DOE Joint Genome Institute"/>
            <person name="Lucas S."/>
            <person name="Copeland A."/>
            <person name="Lapidus A."/>
            <person name="Cheng J.-F."/>
            <person name="Bruce D."/>
            <person name="Goodwin L."/>
            <person name="Pitluck S."/>
            <person name="Davenport K."/>
            <person name="Detter J.C."/>
            <person name="Han C."/>
            <person name="Tapia R."/>
            <person name="Land M."/>
            <person name="Hauser L."/>
            <person name="Jeffries C."/>
            <person name="Kyrpides N."/>
            <person name="Ivanova N."/>
            <person name="Mikhailova N."/>
            <person name="Begemann M.B."/>
            <person name="Mormile M.R."/>
            <person name="Wall J.D."/>
            <person name="Elias D.A."/>
            <person name="Woyke T."/>
        </authorList>
    </citation>
    <scope>NUCLEOTIDE SEQUENCE [LARGE SCALE GENOMIC DNA]</scope>
    <source>
        <strain evidence="4">sapolanicus</strain>
    </source>
</reference>
<feature type="short sequence motif" description="Gly-cisPro motif, important for rejection of L-amino acids" evidence="2">
    <location>
        <begin position="137"/>
        <end position="138"/>
    </location>
</feature>
<dbReference type="GO" id="GO:0106026">
    <property type="term" value="F:Gly-tRNA(Ala) deacylase activity"/>
    <property type="evidence" value="ECO:0007669"/>
    <property type="project" value="UniProtKB-UniRule"/>
</dbReference>
<dbReference type="EC" id="3.1.1.96" evidence="2"/>
<dbReference type="PANTHER" id="PTHR10472">
    <property type="entry name" value="D-TYROSYL-TRNA TYR DEACYLASE"/>
    <property type="match status" value="1"/>
</dbReference>
<keyword evidence="2" id="KW-0963">Cytoplasm</keyword>
<sequence>MRAVVQRVKKSTVEVDGKITGEIGPGLLVFIGIAKDDKQEDADYLLDKIINLRIFEDDEQKLNNSALDLSKDIMLVSQFTLYGDCRKGRRPSFFSAAPPNEAEKLYDYMVQEAKKSSLDIATGEFQAMMDVSLINDGPVTMLIDSKKNF</sequence>
<organism evidence="3 4">
    <name type="scientific">Halanaerobium hydrogeniformans</name>
    <name type="common">Halanaerobium sp. (strain sapolanicus)</name>
    <dbReference type="NCBI Taxonomy" id="656519"/>
    <lineage>
        <taxon>Bacteria</taxon>
        <taxon>Bacillati</taxon>
        <taxon>Bacillota</taxon>
        <taxon>Clostridia</taxon>
        <taxon>Halanaerobiales</taxon>
        <taxon>Halanaerobiaceae</taxon>
        <taxon>Halanaerobium</taxon>
    </lineage>
</organism>
<dbReference type="NCBIfam" id="TIGR00256">
    <property type="entry name" value="D-aminoacyl-tRNA deacylase"/>
    <property type="match status" value="1"/>
</dbReference>
<name>E4RIJ4_HALHG</name>
<comment type="catalytic activity">
    <reaction evidence="2">
        <text>glycyl-tRNA(Ala) + H2O = tRNA(Ala) + glycine + H(+)</text>
        <dbReference type="Rhea" id="RHEA:53744"/>
        <dbReference type="Rhea" id="RHEA-COMP:9657"/>
        <dbReference type="Rhea" id="RHEA-COMP:13640"/>
        <dbReference type="ChEBI" id="CHEBI:15377"/>
        <dbReference type="ChEBI" id="CHEBI:15378"/>
        <dbReference type="ChEBI" id="CHEBI:57305"/>
        <dbReference type="ChEBI" id="CHEBI:78442"/>
        <dbReference type="ChEBI" id="CHEBI:78522"/>
    </reaction>
</comment>
<proteinExistence type="inferred from homology"/>
<keyword evidence="2" id="KW-0694">RNA-binding</keyword>
<accession>E4RIJ4</accession>
<dbReference type="AlphaFoldDB" id="E4RIJ4"/>
<dbReference type="KEGG" id="has:Halsa_1641"/>
<comment type="subunit">
    <text evidence="2">Homodimer.</text>
</comment>
<dbReference type="Pfam" id="PF02580">
    <property type="entry name" value="Tyr_Deacylase"/>
    <property type="match status" value="1"/>
</dbReference>
<dbReference type="InterPro" id="IPR003732">
    <property type="entry name" value="Daa-tRNA_deacyls_DTD"/>
</dbReference>
<dbReference type="OrthoDB" id="9801395at2"/>
<keyword evidence="4" id="KW-1185">Reference proteome</keyword>
<keyword evidence="2" id="KW-0820">tRNA-binding</keyword>
<dbReference type="Proteomes" id="UP000007434">
    <property type="component" value="Chromosome"/>
</dbReference>
<dbReference type="eggNOG" id="COG1490">
    <property type="taxonomic scope" value="Bacteria"/>
</dbReference>
<dbReference type="GO" id="GO:0005737">
    <property type="term" value="C:cytoplasm"/>
    <property type="evidence" value="ECO:0007669"/>
    <property type="project" value="UniProtKB-SubCell"/>
</dbReference>
<comment type="subcellular location">
    <subcellularLocation>
        <location evidence="2">Cytoplasm</location>
    </subcellularLocation>
</comment>
<dbReference type="STRING" id="656519.Halsa_1641"/>
<evidence type="ECO:0000256" key="1">
    <source>
        <dbReference type="ARBA" id="ARBA00009673"/>
    </source>
</evidence>